<comment type="caution">
    <text evidence="2">The sequence shown here is derived from an EMBL/GenBank/DDBJ whole genome shotgun (WGS) entry which is preliminary data.</text>
</comment>
<dbReference type="EMBL" id="JAAWWK010000003">
    <property type="protein sequence ID" value="NKI17534.1"/>
    <property type="molecule type" value="Genomic_DNA"/>
</dbReference>
<evidence type="ECO:0000313" key="2">
    <source>
        <dbReference type="EMBL" id="NKI17534.1"/>
    </source>
</evidence>
<feature type="chain" id="PRO_5046561099" description="DUF4019 domain-containing protein" evidence="1">
    <location>
        <begin position="19"/>
        <end position="140"/>
    </location>
</feature>
<dbReference type="Proteomes" id="UP000765845">
    <property type="component" value="Unassembled WGS sequence"/>
</dbReference>
<keyword evidence="1" id="KW-0732">Signal</keyword>
<proteinExistence type="predicted"/>
<sequence>MKNIVIVLSIFFSLSATAEPIKDVGGTKQLCQQAADAFGSGDPKKSMEILKPHWPLPVEEINNLAYQAESQLKMVSSRFGSILGADFVGTKVAGKSFIQHTYIGKFEKHAVRYICVFYKPKEKWVVNAVYWDDQTPALFQ</sequence>
<organism evidence="2 3">
    <name type="scientific">Spongiibacter thalassae</name>
    <dbReference type="NCBI Taxonomy" id="2721624"/>
    <lineage>
        <taxon>Bacteria</taxon>
        <taxon>Pseudomonadati</taxon>
        <taxon>Pseudomonadota</taxon>
        <taxon>Gammaproteobacteria</taxon>
        <taxon>Cellvibrionales</taxon>
        <taxon>Spongiibacteraceae</taxon>
        <taxon>Spongiibacter</taxon>
    </lineage>
</organism>
<evidence type="ECO:0000313" key="3">
    <source>
        <dbReference type="Proteomes" id="UP000765845"/>
    </source>
</evidence>
<protein>
    <recommendedName>
        <fullName evidence="4">DUF4019 domain-containing protein</fullName>
    </recommendedName>
</protein>
<reference evidence="2 3" key="1">
    <citation type="submission" date="2020-04" db="EMBL/GenBank/DDBJ databases">
        <authorList>
            <person name="Yoon J."/>
        </authorList>
    </citation>
    <scope>NUCLEOTIDE SEQUENCE [LARGE SCALE GENOMIC DNA]</scope>
    <source>
        <strain evidence="2 3">KMU-166</strain>
    </source>
</reference>
<keyword evidence="3" id="KW-1185">Reference proteome</keyword>
<feature type="signal peptide" evidence="1">
    <location>
        <begin position="1"/>
        <end position="18"/>
    </location>
</feature>
<accession>A0ABX1GEC0</accession>
<evidence type="ECO:0008006" key="4">
    <source>
        <dbReference type="Google" id="ProtNLM"/>
    </source>
</evidence>
<evidence type="ECO:0000256" key="1">
    <source>
        <dbReference type="SAM" id="SignalP"/>
    </source>
</evidence>
<dbReference type="RefSeq" id="WP_168450092.1">
    <property type="nucleotide sequence ID" value="NZ_JAAWWK010000003.1"/>
</dbReference>
<name>A0ABX1GEC0_9GAMM</name>
<gene>
    <name evidence="2" type="ORF">HCU74_08895</name>
</gene>